<sequence>MNERWKNYFESVFSREDTVEDDNVTATEYMIDDENESEITMEKIVKALKRMKVGKAIGYHRVSSEMLRSCGSIMASAVESNRAPAGALRGYFVIVEGEVGVVKPTAPLGCASVIRSSNIRKQLAWRHDGALRALLALRTPSRGSHVYRASDSGLSLAPSLRPNFSM</sequence>
<evidence type="ECO:0000313" key="1">
    <source>
        <dbReference type="EMBL" id="GBP26569.1"/>
    </source>
</evidence>
<dbReference type="OrthoDB" id="21557at2759"/>
<gene>
    <name evidence="1" type="ORF">EVAR_86072_1</name>
</gene>
<reference evidence="1 2" key="1">
    <citation type="journal article" date="2019" name="Commun. Biol.">
        <title>The bagworm genome reveals a unique fibroin gene that provides high tensile strength.</title>
        <authorList>
            <person name="Kono N."/>
            <person name="Nakamura H."/>
            <person name="Ohtoshi R."/>
            <person name="Tomita M."/>
            <person name="Numata K."/>
            <person name="Arakawa K."/>
        </authorList>
    </citation>
    <scope>NUCLEOTIDE SEQUENCE [LARGE SCALE GENOMIC DNA]</scope>
</reference>
<proteinExistence type="predicted"/>
<accession>A0A4C1UJR7</accession>
<dbReference type="AlphaFoldDB" id="A0A4C1UJR7"/>
<organism evidence="1 2">
    <name type="scientific">Eumeta variegata</name>
    <name type="common">Bagworm moth</name>
    <name type="synonym">Eumeta japonica</name>
    <dbReference type="NCBI Taxonomy" id="151549"/>
    <lineage>
        <taxon>Eukaryota</taxon>
        <taxon>Metazoa</taxon>
        <taxon>Ecdysozoa</taxon>
        <taxon>Arthropoda</taxon>
        <taxon>Hexapoda</taxon>
        <taxon>Insecta</taxon>
        <taxon>Pterygota</taxon>
        <taxon>Neoptera</taxon>
        <taxon>Endopterygota</taxon>
        <taxon>Lepidoptera</taxon>
        <taxon>Glossata</taxon>
        <taxon>Ditrysia</taxon>
        <taxon>Tineoidea</taxon>
        <taxon>Psychidae</taxon>
        <taxon>Oiketicinae</taxon>
        <taxon>Eumeta</taxon>
    </lineage>
</organism>
<comment type="caution">
    <text evidence="1">The sequence shown here is derived from an EMBL/GenBank/DDBJ whole genome shotgun (WGS) entry which is preliminary data.</text>
</comment>
<keyword evidence="2" id="KW-1185">Reference proteome</keyword>
<name>A0A4C1UJR7_EUMVA</name>
<dbReference type="EMBL" id="BGZK01000181">
    <property type="protein sequence ID" value="GBP26569.1"/>
    <property type="molecule type" value="Genomic_DNA"/>
</dbReference>
<evidence type="ECO:0000313" key="2">
    <source>
        <dbReference type="Proteomes" id="UP000299102"/>
    </source>
</evidence>
<protein>
    <submittedName>
        <fullName evidence="1">Uncharacterized protein</fullName>
    </submittedName>
</protein>
<dbReference type="Proteomes" id="UP000299102">
    <property type="component" value="Unassembled WGS sequence"/>
</dbReference>